<comment type="similarity">
    <text evidence="1">Belongs to the aldo/keto reductase family.</text>
</comment>
<organism evidence="5 6">
    <name type="scientific">Colletotrichum gloeosporioides</name>
    <name type="common">Anthracnose fungus</name>
    <name type="synonym">Glomerella cingulata</name>
    <dbReference type="NCBI Taxonomy" id="474922"/>
    <lineage>
        <taxon>Eukaryota</taxon>
        <taxon>Fungi</taxon>
        <taxon>Dikarya</taxon>
        <taxon>Ascomycota</taxon>
        <taxon>Pezizomycotina</taxon>
        <taxon>Sordariomycetes</taxon>
        <taxon>Hypocreomycetidae</taxon>
        <taxon>Glomerellales</taxon>
        <taxon>Glomerellaceae</taxon>
        <taxon>Colletotrichum</taxon>
        <taxon>Colletotrichum gloeosporioides species complex</taxon>
    </lineage>
</organism>
<dbReference type="InterPro" id="IPR036812">
    <property type="entry name" value="NAD(P)_OxRdtase_dom_sf"/>
</dbReference>
<reference evidence="5" key="1">
    <citation type="journal article" date="2020" name="Phytopathology">
        <title>Genome sequence and comparative analysis of Colletotrichum gloeosporioides isolated from Liriodendron leaves.</title>
        <authorList>
            <person name="Fu F.F."/>
            <person name="Hao Z."/>
            <person name="Wang P."/>
            <person name="Lu Y."/>
            <person name="Xue L.J."/>
            <person name="Wei G."/>
            <person name="Tian Y."/>
            <person name="Baishi H."/>
            <person name="Xu H."/>
            <person name="Shi J."/>
            <person name="Cheng T."/>
            <person name="Wang G."/>
            <person name="Yi Y."/>
            <person name="Chen J."/>
        </authorList>
    </citation>
    <scope>NUCLEOTIDE SEQUENCE</scope>
    <source>
        <strain evidence="5">Lc1</strain>
    </source>
</reference>
<name>A0A8H4CA35_COLGL</name>
<dbReference type="EMBL" id="WVTB01000079">
    <property type="protein sequence ID" value="KAF3800125.1"/>
    <property type="molecule type" value="Genomic_DNA"/>
</dbReference>
<dbReference type="PANTHER" id="PTHR43827:SF3">
    <property type="entry name" value="NADP-DEPENDENT OXIDOREDUCTASE DOMAIN-CONTAINING PROTEIN"/>
    <property type="match status" value="1"/>
</dbReference>
<comment type="caution">
    <text evidence="5">The sequence shown here is derived from an EMBL/GenBank/DDBJ whole genome shotgun (WGS) entry which is preliminary data.</text>
</comment>
<evidence type="ECO:0000313" key="6">
    <source>
        <dbReference type="Proteomes" id="UP000613401"/>
    </source>
</evidence>
<evidence type="ECO:0000313" key="5">
    <source>
        <dbReference type="EMBL" id="KAF3800125.1"/>
    </source>
</evidence>
<dbReference type="Gene3D" id="3.20.20.100">
    <property type="entry name" value="NADP-dependent oxidoreductase domain"/>
    <property type="match status" value="2"/>
</dbReference>
<evidence type="ECO:0000256" key="1">
    <source>
        <dbReference type="ARBA" id="ARBA00007905"/>
    </source>
</evidence>
<dbReference type="PANTHER" id="PTHR43827">
    <property type="entry name" value="2,5-DIKETO-D-GLUCONIC ACID REDUCTASE"/>
    <property type="match status" value="1"/>
</dbReference>
<dbReference type="Proteomes" id="UP000613401">
    <property type="component" value="Unassembled WGS sequence"/>
</dbReference>
<dbReference type="AlphaFoldDB" id="A0A8H4CA35"/>
<evidence type="ECO:0000259" key="4">
    <source>
        <dbReference type="Pfam" id="PF00248"/>
    </source>
</evidence>
<dbReference type="InterPro" id="IPR020471">
    <property type="entry name" value="AKR"/>
</dbReference>
<dbReference type="GeneID" id="69022607"/>
<evidence type="ECO:0000256" key="2">
    <source>
        <dbReference type="ARBA" id="ARBA00022857"/>
    </source>
</evidence>
<proteinExistence type="inferred from homology"/>
<feature type="domain" description="NADP-dependent oxidoreductase" evidence="4">
    <location>
        <begin position="27"/>
        <end position="126"/>
    </location>
</feature>
<accession>A0A8H4CA35</accession>
<keyword evidence="6" id="KW-1185">Reference proteome</keyword>
<dbReference type="SUPFAM" id="SSF51430">
    <property type="entry name" value="NAD(P)-linked oxidoreductase"/>
    <property type="match status" value="1"/>
</dbReference>
<dbReference type="GO" id="GO:0016616">
    <property type="term" value="F:oxidoreductase activity, acting on the CH-OH group of donors, NAD or NADP as acceptor"/>
    <property type="evidence" value="ECO:0007669"/>
    <property type="project" value="UniProtKB-ARBA"/>
</dbReference>
<keyword evidence="2" id="KW-0521">NADP</keyword>
<dbReference type="Pfam" id="PF00248">
    <property type="entry name" value="Aldo_ket_red"/>
    <property type="match status" value="1"/>
</dbReference>
<sequence length="302" mass="34466">MSFPQLFTLNDGHKVPADGFGTFQGTNGNFKVKDTVERALMLGYRHIDGVNVYGNEKSIGEDINESGVPREEIFVTYRLWAIYAEYAVSRSPDEIITEYLIPAQIWHESAHVERALETSLHDFQLDCGRPVIDYELSRRFLEMERGKGWKSWWTRAKLDLLVSHVHARLSNFNILKTKRTPEVARIALVANQDELHPYVHNVSRLSSRESKTGIRLAPELLGKICRPNVLQVCLSWAVQRGTAIVPKSVSEAHMTQKLELQQLPKHPFNVVNECSSERGPLRFLDLVATWALTYLISKTISR</sequence>
<protein>
    <submittedName>
        <fullName evidence="5">Glycerol 2-dehydrogenase (NADP(+))</fullName>
    </submittedName>
</protein>
<dbReference type="PRINTS" id="PR00069">
    <property type="entry name" value="ALDKETRDTASE"/>
</dbReference>
<dbReference type="InterPro" id="IPR023210">
    <property type="entry name" value="NADP_OxRdtase_dom"/>
</dbReference>
<gene>
    <name evidence="5" type="ORF">GCG54_00015504</name>
</gene>
<keyword evidence="3" id="KW-0560">Oxidoreductase</keyword>
<dbReference type="RefSeq" id="XP_045259285.1">
    <property type="nucleotide sequence ID" value="XM_045415287.1"/>
</dbReference>
<evidence type="ECO:0000256" key="3">
    <source>
        <dbReference type="ARBA" id="ARBA00023002"/>
    </source>
</evidence>
<reference evidence="5" key="2">
    <citation type="submission" date="2020-03" db="EMBL/GenBank/DDBJ databases">
        <authorList>
            <person name="Fu F.-F."/>
            <person name="Chen J."/>
        </authorList>
    </citation>
    <scope>NUCLEOTIDE SEQUENCE</scope>
    <source>
        <strain evidence="5">Lc1</strain>
    </source>
</reference>